<dbReference type="EMBL" id="CP053069">
    <property type="protein sequence ID" value="QJR12793.1"/>
    <property type="molecule type" value="Genomic_DNA"/>
</dbReference>
<dbReference type="InterPro" id="IPR011990">
    <property type="entry name" value="TPR-like_helical_dom_sf"/>
</dbReference>
<evidence type="ECO:0000313" key="3">
    <source>
        <dbReference type="EMBL" id="QJR12793.1"/>
    </source>
</evidence>
<evidence type="ECO:0000256" key="1">
    <source>
        <dbReference type="SAM" id="Coils"/>
    </source>
</evidence>
<keyword evidence="4" id="KW-1185">Reference proteome</keyword>
<dbReference type="Gene3D" id="1.25.40.10">
    <property type="entry name" value="Tetratricopeptide repeat domain"/>
    <property type="match status" value="1"/>
</dbReference>
<dbReference type="Proteomes" id="UP000501534">
    <property type="component" value="Chromosome"/>
</dbReference>
<dbReference type="KEGG" id="uru:DSM104443_03886"/>
<name>A0A6M4H259_9PROT</name>
<evidence type="ECO:0008006" key="5">
    <source>
        <dbReference type="Google" id="ProtNLM"/>
    </source>
</evidence>
<evidence type="ECO:0000256" key="2">
    <source>
        <dbReference type="SAM" id="SignalP"/>
    </source>
</evidence>
<evidence type="ECO:0000313" key="4">
    <source>
        <dbReference type="Proteomes" id="UP000501534"/>
    </source>
</evidence>
<keyword evidence="2" id="KW-0732">Signal</keyword>
<sequence>MQRSPRLRAAAAAVFLALAGTAFVASAQTVRPEVGNPLKAAQGLTKSGKHREALAEIAKADAVSGKTPYENLLINQMRGSVAAQAGDNETALKAFDAVLATGNLPAGEQQKILQAQAGIAYRGKDYPKAITYATKYRGLGGGDAGVRTILLQSYFLTSDCASVNKLIGDGKPTEEELQIVANCNLKQKDNAGYVAAMEKLATYYPKKEYWTDLLNRVQKKPGFSDRLALDVYRLKMQTGNITSAADYMEMAQLALQAGIPAEAKTVVDKGYQAKVLGVGAEADRQKRLKDLVEKSLAESQAARAAAEAEARNAKEGTDLVKIGANYVYEGNADKGIKMMEEGVKRGGLKRPEDAKLQLGEALITAGHKAKAVNVLKDVKGTDGTADLARLWSLHAQR</sequence>
<dbReference type="RefSeq" id="WP_212756800.1">
    <property type="nucleotide sequence ID" value="NZ_CP053069.1"/>
</dbReference>
<feature type="signal peptide" evidence="2">
    <location>
        <begin position="1"/>
        <end position="27"/>
    </location>
</feature>
<gene>
    <name evidence="3" type="ORF">DSM104443_03886</name>
</gene>
<feature type="chain" id="PRO_5026696482" description="Tetratricopeptide repeat protein" evidence="2">
    <location>
        <begin position="28"/>
        <end position="397"/>
    </location>
</feature>
<keyword evidence="1" id="KW-0175">Coiled coil</keyword>
<feature type="coiled-coil region" evidence="1">
    <location>
        <begin position="289"/>
        <end position="316"/>
    </location>
</feature>
<organism evidence="3 4">
    <name type="scientific">Usitatibacter rugosus</name>
    <dbReference type="NCBI Taxonomy" id="2732067"/>
    <lineage>
        <taxon>Bacteria</taxon>
        <taxon>Pseudomonadati</taxon>
        <taxon>Pseudomonadota</taxon>
        <taxon>Betaproteobacteria</taxon>
        <taxon>Nitrosomonadales</taxon>
        <taxon>Usitatibacteraceae</taxon>
        <taxon>Usitatibacter</taxon>
    </lineage>
</organism>
<accession>A0A6M4H259</accession>
<dbReference type="AlphaFoldDB" id="A0A6M4H259"/>
<reference evidence="3 4" key="1">
    <citation type="submission" date="2020-04" db="EMBL/GenBank/DDBJ databases">
        <title>Usitatibacter rugosus gen. nov., sp. nov. and Usitatibacter palustris sp. nov., novel members of Usitatibacteraceae fam. nov. within the order Nitrosomonadales isolated from soil.</title>
        <authorList>
            <person name="Huber K.J."/>
            <person name="Neumann-Schaal M."/>
            <person name="Geppert A."/>
            <person name="Luckner M."/>
            <person name="Wanner G."/>
            <person name="Overmann J."/>
        </authorList>
    </citation>
    <scope>NUCLEOTIDE SEQUENCE [LARGE SCALE GENOMIC DNA]</scope>
    <source>
        <strain evidence="3 4">0125_3</strain>
    </source>
</reference>
<protein>
    <recommendedName>
        <fullName evidence="5">Tetratricopeptide repeat protein</fullName>
    </recommendedName>
</protein>
<proteinExistence type="predicted"/>